<evidence type="ECO:0000256" key="2">
    <source>
        <dbReference type="ARBA" id="ARBA00006464"/>
    </source>
</evidence>
<dbReference type="PANTHER" id="PTHR30576">
    <property type="entry name" value="COLANIC BIOSYNTHESIS UDP-GLUCOSE LIPID CARRIER TRANSFERASE"/>
    <property type="match status" value="1"/>
</dbReference>
<evidence type="ECO:0000256" key="8">
    <source>
        <dbReference type="ARBA" id="ARBA00023169"/>
    </source>
</evidence>
<keyword evidence="12" id="KW-1185">Reference proteome</keyword>
<feature type="domain" description="Bacterial sugar transferase" evidence="10">
    <location>
        <begin position="27"/>
        <end position="217"/>
    </location>
</feature>
<keyword evidence="4 11" id="KW-0808">Transferase</keyword>
<keyword evidence="3" id="KW-1003">Cell membrane</keyword>
<gene>
    <name evidence="11" type="ORF">MUB52_21170</name>
</gene>
<feature type="transmembrane region" description="Helical" evidence="9">
    <location>
        <begin position="32"/>
        <end position="53"/>
    </location>
</feature>
<sequence length="222" mass="25048">MSHHGADLDFARPTALFGAPEYTGRAKRGLDIVLVLMSAPVTVPLVSLLWILIRLDGSPGFFGHRRIGRAGRTFTCWKLRTMVPDAEHVLQHHLHEDAQLAQEWAETFKLQNDPRVTRLGALLRKTSLDELPQLWNVLRGDMSLVGPRPVPRDELANYADRAWAYKMMRPGLTGLWQVTGRGSCTYDERVEMDVDYARRVSAGLDLKIIFKTFGVVLRKTGS</sequence>
<keyword evidence="5 9" id="KW-0812">Transmembrane</keyword>
<dbReference type="Proteomes" id="UP001208690">
    <property type="component" value="Unassembled WGS sequence"/>
</dbReference>
<accession>A0ABT3BKS6</accession>
<organism evidence="11 12">
    <name type="scientific">Roseobacter sinensis</name>
    <dbReference type="NCBI Taxonomy" id="2931391"/>
    <lineage>
        <taxon>Bacteria</taxon>
        <taxon>Pseudomonadati</taxon>
        <taxon>Pseudomonadota</taxon>
        <taxon>Alphaproteobacteria</taxon>
        <taxon>Rhodobacterales</taxon>
        <taxon>Roseobacteraceae</taxon>
        <taxon>Roseobacter</taxon>
    </lineage>
</organism>
<evidence type="ECO:0000313" key="12">
    <source>
        <dbReference type="Proteomes" id="UP001208690"/>
    </source>
</evidence>
<reference evidence="11 12" key="1">
    <citation type="submission" date="2022-04" db="EMBL/GenBank/DDBJ databases">
        <title>Roseobacter sp. WL0113 is a bacterium isolated from neritic sediment.</title>
        <authorList>
            <person name="Wang L."/>
            <person name="He W."/>
            <person name="Zhang D.-F."/>
        </authorList>
    </citation>
    <scope>NUCLEOTIDE SEQUENCE [LARGE SCALE GENOMIC DNA]</scope>
    <source>
        <strain evidence="11 12">WL0113</strain>
    </source>
</reference>
<evidence type="ECO:0000256" key="9">
    <source>
        <dbReference type="SAM" id="Phobius"/>
    </source>
</evidence>
<dbReference type="GO" id="GO:0016740">
    <property type="term" value="F:transferase activity"/>
    <property type="evidence" value="ECO:0007669"/>
    <property type="project" value="UniProtKB-KW"/>
</dbReference>
<keyword evidence="7 9" id="KW-0472">Membrane</keyword>
<evidence type="ECO:0000256" key="4">
    <source>
        <dbReference type="ARBA" id="ARBA00022679"/>
    </source>
</evidence>
<keyword evidence="6 9" id="KW-1133">Transmembrane helix</keyword>
<evidence type="ECO:0000256" key="6">
    <source>
        <dbReference type="ARBA" id="ARBA00022989"/>
    </source>
</evidence>
<evidence type="ECO:0000256" key="1">
    <source>
        <dbReference type="ARBA" id="ARBA00004236"/>
    </source>
</evidence>
<dbReference type="InterPro" id="IPR003362">
    <property type="entry name" value="Bact_transf"/>
</dbReference>
<keyword evidence="8" id="KW-0270">Exopolysaccharide synthesis</keyword>
<evidence type="ECO:0000256" key="5">
    <source>
        <dbReference type="ARBA" id="ARBA00022692"/>
    </source>
</evidence>
<dbReference type="EMBL" id="JALIEB010000023">
    <property type="protein sequence ID" value="MCV3273954.1"/>
    <property type="molecule type" value="Genomic_DNA"/>
</dbReference>
<dbReference type="RefSeq" id="WP_263846159.1">
    <property type="nucleotide sequence ID" value="NZ_JALIEB010000023.1"/>
</dbReference>
<protein>
    <submittedName>
        <fullName evidence="11">Sugar transferase</fullName>
    </submittedName>
</protein>
<evidence type="ECO:0000313" key="11">
    <source>
        <dbReference type="EMBL" id="MCV3273954.1"/>
    </source>
</evidence>
<comment type="caution">
    <text evidence="11">The sequence shown here is derived from an EMBL/GenBank/DDBJ whole genome shotgun (WGS) entry which is preliminary data.</text>
</comment>
<comment type="similarity">
    <text evidence="2">Belongs to the bacterial sugar transferase family.</text>
</comment>
<dbReference type="Pfam" id="PF02397">
    <property type="entry name" value="Bac_transf"/>
    <property type="match status" value="1"/>
</dbReference>
<proteinExistence type="inferred from homology"/>
<name>A0ABT3BKS6_9RHOB</name>
<evidence type="ECO:0000256" key="7">
    <source>
        <dbReference type="ARBA" id="ARBA00023136"/>
    </source>
</evidence>
<evidence type="ECO:0000256" key="3">
    <source>
        <dbReference type="ARBA" id="ARBA00022475"/>
    </source>
</evidence>
<dbReference type="PANTHER" id="PTHR30576:SF4">
    <property type="entry name" value="UNDECAPRENYL-PHOSPHATE GALACTOSE PHOSPHOTRANSFERASE"/>
    <property type="match status" value="1"/>
</dbReference>
<evidence type="ECO:0000259" key="10">
    <source>
        <dbReference type="Pfam" id="PF02397"/>
    </source>
</evidence>
<comment type="subcellular location">
    <subcellularLocation>
        <location evidence="1">Cell membrane</location>
    </subcellularLocation>
</comment>